<feature type="transmembrane region" description="Helical" evidence="4">
    <location>
        <begin position="360"/>
        <end position="380"/>
    </location>
</feature>
<comment type="similarity">
    <text evidence="1">Belongs to the glycosyltransferase 2 family.</text>
</comment>
<dbReference type="EMBL" id="CP034593">
    <property type="protein sequence ID" value="AZQ76136.1"/>
    <property type="molecule type" value="Genomic_DNA"/>
</dbReference>
<feature type="transmembrane region" description="Helical" evidence="4">
    <location>
        <begin position="329"/>
        <end position="348"/>
    </location>
</feature>
<sequence>MTWLEILVAIPFVVLTVVGLLIPMSAILAALRPKVAPATKHSVPYVSVIVPAYNEGVVLAACLDSILNSGYQKLELIVVDDGSTDNTAEVMAEYADRAITIYKENGGKGSALNAGIARATGEILIFVDADGIFTQDTIPNMLAGFRHKFVGAVCGNDQPVNTHNALTRILALMTHTGTGLARRGLALLGMLPIVAGNSGAFRASAIRKVGGFREDTLGEDLELTWRVQEAGYEVEFAADAIVLAEVPDNLTALWKQRVRWARGLIQTIRNHRAEFLTPFRSMFHLYLPINVFSQLIQPVVQLLALIAVPVLIMTGIGTGVGWASGLPSIWIVLGFSLSLFNIILALLLDKAWRDFRHLIVVPLLLPFSLFLSCVTVAAIWKEFTGQEQKWNKLERTGLQTVNA</sequence>
<gene>
    <name evidence="6" type="ORF">EJ997_01125</name>
</gene>
<evidence type="ECO:0000313" key="6">
    <source>
        <dbReference type="EMBL" id="AZQ76136.1"/>
    </source>
</evidence>
<evidence type="ECO:0000256" key="2">
    <source>
        <dbReference type="ARBA" id="ARBA00022676"/>
    </source>
</evidence>
<organism evidence="6 7">
    <name type="scientific">Flaviflexus ciconiae</name>
    <dbReference type="NCBI Taxonomy" id="2496867"/>
    <lineage>
        <taxon>Bacteria</taxon>
        <taxon>Bacillati</taxon>
        <taxon>Actinomycetota</taxon>
        <taxon>Actinomycetes</taxon>
        <taxon>Actinomycetales</taxon>
        <taxon>Actinomycetaceae</taxon>
        <taxon>Flaviflexus</taxon>
    </lineage>
</organism>
<dbReference type="InterPro" id="IPR029044">
    <property type="entry name" value="Nucleotide-diphossugar_trans"/>
</dbReference>
<dbReference type="Gene3D" id="3.90.550.10">
    <property type="entry name" value="Spore Coat Polysaccharide Biosynthesis Protein SpsA, Chain A"/>
    <property type="match status" value="1"/>
</dbReference>
<dbReference type="Proteomes" id="UP000280344">
    <property type="component" value="Chromosome"/>
</dbReference>
<dbReference type="OrthoDB" id="8549922at2"/>
<dbReference type="CDD" id="cd06423">
    <property type="entry name" value="CESA_like"/>
    <property type="match status" value="1"/>
</dbReference>
<dbReference type="PANTHER" id="PTHR43630">
    <property type="entry name" value="POLY-BETA-1,6-N-ACETYL-D-GLUCOSAMINE SYNTHASE"/>
    <property type="match status" value="1"/>
</dbReference>
<feature type="domain" description="Glycosyltransferase 2-like" evidence="5">
    <location>
        <begin position="47"/>
        <end position="207"/>
    </location>
</feature>
<feature type="transmembrane region" description="Helical" evidence="4">
    <location>
        <begin position="6"/>
        <end position="31"/>
    </location>
</feature>
<accession>A0A3Q9G0F3</accession>
<proteinExistence type="inferred from homology"/>
<reference evidence="6 7" key="1">
    <citation type="submission" date="2018-12" db="EMBL/GenBank/DDBJ databases">
        <title>Complete genome sequence of Flaviflexus sp. H23T48.</title>
        <authorList>
            <person name="Bae J.-W."/>
            <person name="Lee J.-Y."/>
        </authorList>
    </citation>
    <scope>NUCLEOTIDE SEQUENCE [LARGE SCALE GENOMIC DNA]</scope>
    <source>
        <strain evidence="6 7">H23T48</strain>
    </source>
</reference>
<dbReference type="Pfam" id="PF00535">
    <property type="entry name" value="Glycos_transf_2"/>
    <property type="match status" value="1"/>
</dbReference>
<dbReference type="SUPFAM" id="SSF53448">
    <property type="entry name" value="Nucleotide-diphospho-sugar transferases"/>
    <property type="match status" value="1"/>
</dbReference>
<dbReference type="GO" id="GO:0016757">
    <property type="term" value="F:glycosyltransferase activity"/>
    <property type="evidence" value="ECO:0007669"/>
    <property type="project" value="UniProtKB-KW"/>
</dbReference>
<keyword evidence="4" id="KW-0812">Transmembrane</keyword>
<feature type="transmembrane region" description="Helical" evidence="4">
    <location>
        <begin position="302"/>
        <end position="323"/>
    </location>
</feature>
<keyword evidence="7" id="KW-1185">Reference proteome</keyword>
<protein>
    <submittedName>
        <fullName evidence="6">Glycosyltransferase family 2 protein</fullName>
    </submittedName>
</protein>
<evidence type="ECO:0000259" key="5">
    <source>
        <dbReference type="Pfam" id="PF00535"/>
    </source>
</evidence>
<dbReference type="InterPro" id="IPR001173">
    <property type="entry name" value="Glyco_trans_2-like"/>
</dbReference>
<dbReference type="PANTHER" id="PTHR43630:SF1">
    <property type="entry name" value="POLY-BETA-1,6-N-ACETYL-D-GLUCOSAMINE SYNTHASE"/>
    <property type="match status" value="1"/>
</dbReference>
<evidence type="ECO:0000256" key="4">
    <source>
        <dbReference type="SAM" id="Phobius"/>
    </source>
</evidence>
<dbReference type="KEGG" id="flh:EJ997_01125"/>
<evidence type="ECO:0000256" key="1">
    <source>
        <dbReference type="ARBA" id="ARBA00006739"/>
    </source>
</evidence>
<keyword evidence="3 6" id="KW-0808">Transferase</keyword>
<evidence type="ECO:0000313" key="7">
    <source>
        <dbReference type="Proteomes" id="UP000280344"/>
    </source>
</evidence>
<dbReference type="AlphaFoldDB" id="A0A3Q9G0F3"/>
<keyword evidence="4" id="KW-1133">Transmembrane helix</keyword>
<name>A0A3Q9G0F3_9ACTO</name>
<keyword evidence="4" id="KW-0472">Membrane</keyword>
<evidence type="ECO:0000256" key="3">
    <source>
        <dbReference type="ARBA" id="ARBA00022679"/>
    </source>
</evidence>
<dbReference type="RefSeq" id="WP_126702945.1">
    <property type="nucleotide sequence ID" value="NZ_CP034593.1"/>
</dbReference>
<keyword evidence="2" id="KW-0328">Glycosyltransferase</keyword>